<dbReference type="AlphaFoldDB" id="A0A1H4JUH2"/>
<evidence type="ECO:0000259" key="2">
    <source>
        <dbReference type="Pfam" id="PF03537"/>
    </source>
</evidence>
<keyword evidence="4" id="KW-1185">Reference proteome</keyword>
<feature type="region of interest" description="Disordered" evidence="1">
    <location>
        <begin position="19"/>
        <end position="42"/>
    </location>
</feature>
<sequence length="270" mass="28247">MSRRVACAALGVAVLLTGCTSDQTPSGPDQSERMPRSSAAVALPPPGPFDYQLGGPYAPSEGVGTVVRDSTAPTLNDAYNVCYVNAFQTQPGKADDWSGLVLVDAGEPVMDPDWPDEAVLDTSTAASREAIAGRLAPVLEGCADAGFDAVEFDNLDSYQRSNGLLSTADNAALADALIGIAHGLGLAAAQKNAAELLGERLDFDFAITEECGAFDECAVFEKRYDRVLDIEYAPDAFHAACEAGALPDDAILRDVDLVADADGAYAYEKC</sequence>
<dbReference type="InterPro" id="IPR017853">
    <property type="entry name" value="GH"/>
</dbReference>
<name>A0A1H4JUH2_9MICO</name>
<proteinExistence type="predicted"/>
<feature type="compositionally biased region" description="Polar residues" evidence="1">
    <location>
        <begin position="19"/>
        <end position="29"/>
    </location>
</feature>
<dbReference type="EMBL" id="FNRY01000001">
    <property type="protein sequence ID" value="SEB49787.1"/>
    <property type="molecule type" value="Genomic_DNA"/>
</dbReference>
<dbReference type="Gene3D" id="3.20.20.70">
    <property type="entry name" value="Aldolase class I"/>
    <property type="match status" value="1"/>
</dbReference>
<gene>
    <name evidence="3" type="ORF">SAMN04489806_0865</name>
</gene>
<feature type="domain" description="Glycoside-hydrolase family GH114 TIM-barrel" evidence="2">
    <location>
        <begin position="49"/>
        <end position="257"/>
    </location>
</feature>
<reference evidence="3 4" key="1">
    <citation type="submission" date="2016-10" db="EMBL/GenBank/DDBJ databases">
        <authorList>
            <person name="de Groot N.N."/>
        </authorList>
    </citation>
    <scope>NUCLEOTIDE SEQUENCE [LARGE SCALE GENOMIC DNA]</scope>
    <source>
        <strain evidence="3 4">DSM 21799</strain>
    </source>
</reference>
<dbReference type="InterPro" id="IPR004352">
    <property type="entry name" value="GH114_TIM-barrel"/>
</dbReference>
<keyword evidence="3" id="KW-0378">Hydrolase</keyword>
<evidence type="ECO:0000313" key="4">
    <source>
        <dbReference type="Proteomes" id="UP000199183"/>
    </source>
</evidence>
<dbReference type="Proteomes" id="UP000199183">
    <property type="component" value="Unassembled WGS sequence"/>
</dbReference>
<organism evidence="3 4">
    <name type="scientific">Paramicrobacterium humi</name>
    <dbReference type="NCBI Taxonomy" id="640635"/>
    <lineage>
        <taxon>Bacteria</taxon>
        <taxon>Bacillati</taxon>
        <taxon>Actinomycetota</taxon>
        <taxon>Actinomycetes</taxon>
        <taxon>Micrococcales</taxon>
        <taxon>Microbacteriaceae</taxon>
        <taxon>Paramicrobacterium</taxon>
    </lineage>
</organism>
<dbReference type="RefSeq" id="WP_091180350.1">
    <property type="nucleotide sequence ID" value="NZ_FNRY01000001.1"/>
</dbReference>
<evidence type="ECO:0000256" key="1">
    <source>
        <dbReference type="SAM" id="MobiDB-lite"/>
    </source>
</evidence>
<dbReference type="GO" id="GO:0016787">
    <property type="term" value="F:hydrolase activity"/>
    <property type="evidence" value="ECO:0007669"/>
    <property type="project" value="UniProtKB-KW"/>
</dbReference>
<accession>A0A1H4JUH2</accession>
<evidence type="ECO:0000313" key="3">
    <source>
        <dbReference type="EMBL" id="SEB49787.1"/>
    </source>
</evidence>
<dbReference type="PANTHER" id="PTHR35273">
    <property type="entry name" value="ALPHA-1,4 POLYGALACTOSAMINIDASE, PUTATIVE (AFU_ORTHOLOGUE AFUA_3G07890)-RELATED"/>
    <property type="match status" value="1"/>
</dbReference>
<dbReference type="PANTHER" id="PTHR35273:SF2">
    <property type="entry name" value="ALPHA-GALACTOSIDASE"/>
    <property type="match status" value="1"/>
</dbReference>
<dbReference type="STRING" id="640635.SAMN04489806_0865"/>
<dbReference type="SUPFAM" id="SSF51445">
    <property type="entry name" value="(Trans)glycosidases"/>
    <property type="match status" value="1"/>
</dbReference>
<dbReference type="PROSITE" id="PS51257">
    <property type="entry name" value="PROKAR_LIPOPROTEIN"/>
    <property type="match status" value="1"/>
</dbReference>
<dbReference type="OrthoDB" id="319933at2"/>
<protein>
    <submittedName>
        <fullName evidence="3">Glycoside-hydrolase family GH114</fullName>
    </submittedName>
</protein>
<dbReference type="Pfam" id="PF03537">
    <property type="entry name" value="Glyco_hydro_114"/>
    <property type="match status" value="1"/>
</dbReference>
<dbReference type="InterPro" id="IPR013785">
    <property type="entry name" value="Aldolase_TIM"/>
</dbReference>